<dbReference type="GO" id="GO:0006635">
    <property type="term" value="P:fatty acid beta-oxidation"/>
    <property type="evidence" value="ECO:0007669"/>
    <property type="project" value="TreeGrafter"/>
</dbReference>
<evidence type="ECO:0000256" key="3">
    <source>
        <dbReference type="ARBA" id="ARBA00022679"/>
    </source>
</evidence>
<evidence type="ECO:0000259" key="15">
    <source>
        <dbReference type="Pfam" id="PF00108"/>
    </source>
</evidence>
<gene>
    <name evidence="16" type="ORF">ElyMa_003396800</name>
</gene>
<keyword evidence="17" id="KW-1185">Reference proteome</keyword>
<comment type="subcellular location">
    <subcellularLocation>
        <location evidence="1">Peroxisome</location>
    </subcellularLocation>
</comment>
<keyword evidence="5" id="KW-0809">Transit peptide</keyword>
<dbReference type="InterPro" id="IPR050215">
    <property type="entry name" value="Thiolase-like_sf_Thiolase"/>
</dbReference>
<comment type="catalytic activity">
    <reaction evidence="8">
        <text>3-oxo-(6Z,9Z,12Z,15Z,18Z,21Z)-tetracosahexaenoyl-CoA + CoA = (4Z,7Z,10Z,13Z,16Z,19Z)-docosahexaenoyl-CoA + acetyl-CoA</text>
        <dbReference type="Rhea" id="RHEA:39131"/>
        <dbReference type="ChEBI" id="CHEBI:57287"/>
        <dbReference type="ChEBI" id="CHEBI:57288"/>
        <dbReference type="ChEBI" id="CHEBI:74298"/>
        <dbReference type="ChEBI" id="CHEBI:74304"/>
    </reaction>
    <physiologicalReaction direction="left-to-right" evidence="8">
        <dbReference type="Rhea" id="RHEA:39132"/>
    </physiologicalReaction>
</comment>
<feature type="active site" description="Acyl-thioester intermediate" evidence="14">
    <location>
        <position position="121"/>
    </location>
</feature>
<evidence type="ECO:0000256" key="9">
    <source>
        <dbReference type="ARBA" id="ARBA00037000"/>
    </source>
</evidence>
<dbReference type="InterPro" id="IPR020616">
    <property type="entry name" value="Thiolase_N"/>
</dbReference>
<sequence length="363" mass="38953">MAERLQCIIGHIDSRRVCLAQQPSAALSNSIDKPDDIVIVSALRTPIGKAKRGSFKDTYPDDLLAVVLKAVIKDAKLNPIEIDDICVGNVNDPKSAISARLAQVHCGIPDSVPCYTTNRQCSSGLIACMNVAANIKSGFYNIGIGAGVESMSMYAMGLGDWKPNPKMAESKEGMDLTIPMGITSENVAARFNVSRQDQDQFALSSQLKAKRARDEGLFDAEIVPVTTTVKDQNDEEKTVTVTKDEGIRPTTIENLQKLKPAFKQNGTTTAGLTVNDVDVFEINEAFASQCLYSARELGIPLEKLNPKGGAIALGHPLGCTGARQIATLLHELKRRGRRSRGVVSMCIGTGMGAAAVFEYPGQA</sequence>
<comment type="catalytic activity">
    <reaction evidence="10">
        <text>tetradecanoyl-CoA + acetyl-CoA = 3-oxohexadecanoyl-CoA + CoA</text>
        <dbReference type="Rhea" id="RHEA:18161"/>
        <dbReference type="ChEBI" id="CHEBI:57287"/>
        <dbReference type="ChEBI" id="CHEBI:57288"/>
        <dbReference type="ChEBI" id="CHEBI:57349"/>
        <dbReference type="ChEBI" id="CHEBI:57385"/>
        <dbReference type="EC" id="2.3.1.155"/>
    </reaction>
    <physiologicalReaction direction="right-to-left" evidence="10">
        <dbReference type="Rhea" id="RHEA:18163"/>
    </physiologicalReaction>
</comment>
<feature type="active site" description="Proton acceptor" evidence="14">
    <location>
        <position position="315"/>
    </location>
</feature>
<dbReference type="Pfam" id="PF00108">
    <property type="entry name" value="Thiolase_N"/>
    <property type="match status" value="1"/>
</dbReference>
<comment type="catalytic activity">
    <reaction evidence="9">
        <text>2 acetyl-CoA = acetoacetyl-CoA + CoA</text>
        <dbReference type="Rhea" id="RHEA:21036"/>
        <dbReference type="ChEBI" id="CHEBI:57286"/>
        <dbReference type="ChEBI" id="CHEBI:57287"/>
        <dbReference type="ChEBI" id="CHEBI:57288"/>
        <dbReference type="EC" id="2.3.1.9"/>
    </reaction>
    <physiologicalReaction direction="right-to-left" evidence="9">
        <dbReference type="Rhea" id="RHEA:21038"/>
    </physiologicalReaction>
</comment>
<evidence type="ECO:0000256" key="8">
    <source>
        <dbReference type="ARBA" id="ARBA00036770"/>
    </source>
</evidence>
<dbReference type="EMBL" id="BMAT01007000">
    <property type="protein sequence ID" value="GFS23735.1"/>
    <property type="molecule type" value="Genomic_DNA"/>
</dbReference>
<evidence type="ECO:0000256" key="11">
    <source>
        <dbReference type="ARBA" id="ARBA00048001"/>
    </source>
</evidence>
<evidence type="ECO:0000256" key="6">
    <source>
        <dbReference type="ARBA" id="ARBA00023098"/>
    </source>
</evidence>
<feature type="domain" description="Thiolase N-terminal" evidence="15">
    <location>
        <begin position="37"/>
        <end position="271"/>
    </location>
</feature>
<dbReference type="InterPro" id="IPR020613">
    <property type="entry name" value="Thiolase_CS"/>
</dbReference>
<comment type="catalytic activity">
    <reaction evidence="11">
        <text>hexanoyl-CoA + acetyl-CoA = 3-oxooctanoyl-CoA + CoA</text>
        <dbReference type="Rhea" id="RHEA:31203"/>
        <dbReference type="ChEBI" id="CHEBI:57287"/>
        <dbReference type="ChEBI" id="CHEBI:57288"/>
        <dbReference type="ChEBI" id="CHEBI:62619"/>
        <dbReference type="ChEBI" id="CHEBI:62620"/>
    </reaction>
    <physiologicalReaction direction="right-to-left" evidence="11">
        <dbReference type="Rhea" id="RHEA:31205"/>
    </physiologicalReaction>
</comment>
<evidence type="ECO:0000256" key="1">
    <source>
        <dbReference type="ARBA" id="ARBA00004275"/>
    </source>
</evidence>
<keyword evidence="4" id="KW-0276">Fatty acid metabolism</keyword>
<dbReference type="PIRSF" id="PIRSF000429">
    <property type="entry name" value="Ac-CoA_Ac_transf"/>
    <property type="match status" value="1"/>
</dbReference>
<dbReference type="Proteomes" id="UP000762676">
    <property type="component" value="Unassembled WGS sequence"/>
</dbReference>
<dbReference type="PROSITE" id="PS00099">
    <property type="entry name" value="THIOLASE_3"/>
    <property type="match status" value="1"/>
</dbReference>
<evidence type="ECO:0000256" key="12">
    <source>
        <dbReference type="ARBA" id="ARBA00049178"/>
    </source>
</evidence>
<dbReference type="PANTHER" id="PTHR43853:SF8">
    <property type="entry name" value="3-KETOACYL-COA THIOLASE, PEROXISOMAL"/>
    <property type="match status" value="1"/>
</dbReference>
<organism evidence="16 17">
    <name type="scientific">Elysia marginata</name>
    <dbReference type="NCBI Taxonomy" id="1093978"/>
    <lineage>
        <taxon>Eukaryota</taxon>
        <taxon>Metazoa</taxon>
        <taxon>Spiralia</taxon>
        <taxon>Lophotrochozoa</taxon>
        <taxon>Mollusca</taxon>
        <taxon>Gastropoda</taxon>
        <taxon>Heterobranchia</taxon>
        <taxon>Euthyneura</taxon>
        <taxon>Panpulmonata</taxon>
        <taxon>Sacoglossa</taxon>
        <taxon>Placobranchoidea</taxon>
        <taxon>Plakobranchidae</taxon>
        <taxon>Elysia</taxon>
    </lineage>
</organism>
<dbReference type="InterPro" id="IPR016039">
    <property type="entry name" value="Thiolase-like"/>
</dbReference>
<dbReference type="AlphaFoldDB" id="A0AAV4JPR6"/>
<name>A0AAV4JPR6_9GAST</name>
<evidence type="ECO:0000313" key="16">
    <source>
        <dbReference type="EMBL" id="GFS23735.1"/>
    </source>
</evidence>
<dbReference type="CDD" id="cd00751">
    <property type="entry name" value="thiolase"/>
    <property type="match status" value="1"/>
</dbReference>
<evidence type="ECO:0000256" key="10">
    <source>
        <dbReference type="ARBA" id="ARBA00047485"/>
    </source>
</evidence>
<evidence type="ECO:0000256" key="7">
    <source>
        <dbReference type="ARBA" id="ARBA00023140"/>
    </source>
</evidence>
<evidence type="ECO:0000313" key="17">
    <source>
        <dbReference type="Proteomes" id="UP000762676"/>
    </source>
</evidence>
<dbReference type="InterPro" id="IPR020610">
    <property type="entry name" value="Thiolase_AS"/>
</dbReference>
<evidence type="ECO:0000256" key="2">
    <source>
        <dbReference type="ARBA" id="ARBA00005189"/>
    </source>
</evidence>
<keyword evidence="6" id="KW-0443">Lipid metabolism</keyword>
<evidence type="ECO:0000256" key="14">
    <source>
        <dbReference type="PIRSR" id="PIRSR000429-1"/>
    </source>
</evidence>
<reference evidence="16 17" key="1">
    <citation type="journal article" date="2021" name="Elife">
        <title>Chloroplast acquisition without the gene transfer in kleptoplastic sea slugs, Plakobranchus ocellatus.</title>
        <authorList>
            <person name="Maeda T."/>
            <person name="Takahashi S."/>
            <person name="Yoshida T."/>
            <person name="Shimamura S."/>
            <person name="Takaki Y."/>
            <person name="Nagai Y."/>
            <person name="Toyoda A."/>
            <person name="Suzuki Y."/>
            <person name="Arimoto A."/>
            <person name="Ishii H."/>
            <person name="Satoh N."/>
            <person name="Nishiyama T."/>
            <person name="Hasebe M."/>
            <person name="Maruyama T."/>
            <person name="Minagawa J."/>
            <person name="Obokata J."/>
            <person name="Shigenobu S."/>
        </authorList>
    </citation>
    <scope>NUCLEOTIDE SEQUENCE [LARGE SCALE GENOMIC DNA]</scope>
</reference>
<comment type="pathway">
    <text evidence="2">Lipid metabolism.</text>
</comment>
<dbReference type="GO" id="GO:0010124">
    <property type="term" value="P:phenylacetate catabolic process"/>
    <property type="evidence" value="ECO:0007669"/>
    <property type="project" value="TreeGrafter"/>
</dbReference>
<dbReference type="PROSITE" id="PS00737">
    <property type="entry name" value="THIOLASE_2"/>
    <property type="match status" value="1"/>
</dbReference>
<dbReference type="InterPro" id="IPR002155">
    <property type="entry name" value="Thiolase"/>
</dbReference>
<dbReference type="GO" id="GO:0005777">
    <property type="term" value="C:peroxisome"/>
    <property type="evidence" value="ECO:0007669"/>
    <property type="project" value="UniProtKB-SubCell"/>
</dbReference>
<proteinExistence type="predicted"/>
<evidence type="ECO:0000256" key="4">
    <source>
        <dbReference type="ARBA" id="ARBA00022832"/>
    </source>
</evidence>
<keyword evidence="7" id="KW-0576">Peroxisome</keyword>
<dbReference type="GO" id="GO:0003985">
    <property type="term" value="F:acetyl-CoA C-acetyltransferase activity"/>
    <property type="evidence" value="ECO:0007669"/>
    <property type="project" value="UniProtKB-EC"/>
</dbReference>
<comment type="catalytic activity">
    <reaction evidence="12">
        <text>an acyl-CoA + acetyl-CoA = a 3-oxoacyl-CoA + CoA</text>
        <dbReference type="Rhea" id="RHEA:21564"/>
        <dbReference type="ChEBI" id="CHEBI:57287"/>
        <dbReference type="ChEBI" id="CHEBI:57288"/>
        <dbReference type="ChEBI" id="CHEBI:58342"/>
        <dbReference type="ChEBI" id="CHEBI:90726"/>
        <dbReference type="EC" id="2.3.1.16"/>
    </reaction>
    <physiologicalReaction direction="right-to-left" evidence="12">
        <dbReference type="Rhea" id="RHEA:21566"/>
    </physiologicalReaction>
</comment>
<dbReference type="PANTHER" id="PTHR43853">
    <property type="entry name" value="3-KETOACYL-COA THIOLASE, PEROXISOMAL"/>
    <property type="match status" value="1"/>
</dbReference>
<feature type="active site" description="Proton acceptor" evidence="14">
    <location>
        <position position="346"/>
    </location>
</feature>
<evidence type="ECO:0000256" key="13">
    <source>
        <dbReference type="ARBA" id="ARBA00049306"/>
    </source>
</evidence>
<comment type="caution">
    <text evidence="16">The sequence shown here is derived from an EMBL/GenBank/DDBJ whole genome shotgun (WGS) entry which is preliminary data.</text>
</comment>
<dbReference type="Gene3D" id="3.40.47.10">
    <property type="match status" value="2"/>
</dbReference>
<accession>A0AAV4JPR6</accession>
<keyword evidence="3" id="KW-0808">Transferase</keyword>
<protein>
    <submittedName>
        <fullName evidence="16">3-ketoacyl-CoA thiolase, peroxisomal</fullName>
    </submittedName>
</protein>
<evidence type="ECO:0000256" key="5">
    <source>
        <dbReference type="ARBA" id="ARBA00022946"/>
    </source>
</evidence>
<dbReference type="SUPFAM" id="SSF53901">
    <property type="entry name" value="Thiolase-like"/>
    <property type="match status" value="2"/>
</dbReference>
<dbReference type="GO" id="GO:0050633">
    <property type="term" value="F:acetyl-CoA C-myristoyltransferase activity"/>
    <property type="evidence" value="ECO:0007669"/>
    <property type="project" value="UniProtKB-EC"/>
</dbReference>
<comment type="catalytic activity">
    <reaction evidence="13">
        <text>3-oxohexadecanedioyl-CoA + CoA = tetradecanedioyl-CoA + acetyl-CoA</text>
        <dbReference type="Rhea" id="RHEA:40343"/>
        <dbReference type="ChEBI" id="CHEBI:57287"/>
        <dbReference type="ChEBI" id="CHEBI:57288"/>
        <dbReference type="ChEBI" id="CHEBI:77081"/>
        <dbReference type="ChEBI" id="CHEBI:77084"/>
    </reaction>
    <physiologicalReaction direction="left-to-right" evidence="13">
        <dbReference type="Rhea" id="RHEA:40344"/>
    </physiologicalReaction>
</comment>